<evidence type="ECO:0000256" key="2">
    <source>
        <dbReference type="SAM" id="Phobius"/>
    </source>
</evidence>
<keyword evidence="2" id="KW-0812">Transmembrane</keyword>
<keyword evidence="2" id="KW-0472">Membrane</keyword>
<name>A0AAD7EJA9_9AGAR</name>
<dbReference type="EMBL" id="JARIHO010000042">
    <property type="protein sequence ID" value="KAJ7326474.1"/>
    <property type="molecule type" value="Genomic_DNA"/>
</dbReference>
<evidence type="ECO:0000256" key="1">
    <source>
        <dbReference type="SAM" id="MobiDB-lite"/>
    </source>
</evidence>
<feature type="compositionally biased region" description="Low complexity" evidence="1">
    <location>
        <begin position="70"/>
        <end position="86"/>
    </location>
</feature>
<feature type="compositionally biased region" description="Low complexity" evidence="1">
    <location>
        <begin position="110"/>
        <end position="124"/>
    </location>
</feature>
<accession>A0AAD7EJA9</accession>
<feature type="transmembrane region" description="Helical" evidence="2">
    <location>
        <begin position="484"/>
        <end position="505"/>
    </location>
</feature>
<dbReference type="AlphaFoldDB" id="A0AAD7EJA9"/>
<dbReference type="Proteomes" id="UP001218218">
    <property type="component" value="Unassembled WGS sequence"/>
</dbReference>
<evidence type="ECO:0000313" key="3">
    <source>
        <dbReference type="EMBL" id="KAJ7326474.1"/>
    </source>
</evidence>
<gene>
    <name evidence="3" type="ORF">DFH08DRAFT_340337</name>
</gene>
<sequence>MLGFLSFWRQDDAPALPSHAAKRQGRRVDKAAIGRPVLRAVPRRFEIYAPADYIRDPLARSASHRSGSLHSHCAPPSPATAHSTPSGRDKPPSGYPLIRSYSLPTPVPSSPSGSTGSTGSTVSSFGATPAARANSFSPLHLDIHRPLSPILEICVSPISIKPTSPKDDISSLDLQRTKESPLFVQRTPTSERMAVGPIPAHAPSLPPLNISPYFPGPHPSEYGDGPPRRPPRVLARNTVYSEGATRSSTGSLHAESFVTASESMHTRDAPPVDVLPLELTSSVNRSTSSTIHGSHCESFPVRLERQGTGVSGGASSTLRLKRQHFEFATPAFCAFWLGFLFPLFWWIGGWYFTFFPETPASRTLWQHYVLDTQWYAALTCGGRRRNRLEKGRASRPVKPLLLPQWVGRSNNTASLKGISYYYPYVSRPAPGEKGHVTTSPPPRGFRHLHRFFDEMTRSRLAKVKLNHESPRRIIDPWIQRCRRALCYFCLLLFLFVLGMMGWSFAVGAGKTHY</sequence>
<keyword evidence="4" id="KW-1185">Reference proteome</keyword>
<evidence type="ECO:0000313" key="4">
    <source>
        <dbReference type="Proteomes" id="UP001218218"/>
    </source>
</evidence>
<organism evidence="3 4">
    <name type="scientific">Mycena albidolilacea</name>
    <dbReference type="NCBI Taxonomy" id="1033008"/>
    <lineage>
        <taxon>Eukaryota</taxon>
        <taxon>Fungi</taxon>
        <taxon>Dikarya</taxon>
        <taxon>Basidiomycota</taxon>
        <taxon>Agaricomycotina</taxon>
        <taxon>Agaricomycetes</taxon>
        <taxon>Agaricomycetidae</taxon>
        <taxon>Agaricales</taxon>
        <taxon>Marasmiineae</taxon>
        <taxon>Mycenaceae</taxon>
        <taxon>Mycena</taxon>
    </lineage>
</organism>
<keyword evidence="2" id="KW-1133">Transmembrane helix</keyword>
<feature type="region of interest" description="Disordered" evidence="1">
    <location>
        <begin position="63"/>
        <end position="125"/>
    </location>
</feature>
<protein>
    <submittedName>
        <fullName evidence="3">Uncharacterized protein</fullName>
    </submittedName>
</protein>
<proteinExistence type="predicted"/>
<feature type="transmembrane region" description="Helical" evidence="2">
    <location>
        <begin position="327"/>
        <end position="352"/>
    </location>
</feature>
<reference evidence="3" key="1">
    <citation type="submission" date="2023-03" db="EMBL/GenBank/DDBJ databases">
        <title>Massive genome expansion in bonnet fungi (Mycena s.s.) driven by repeated elements and novel gene families across ecological guilds.</title>
        <authorList>
            <consortium name="Lawrence Berkeley National Laboratory"/>
            <person name="Harder C.B."/>
            <person name="Miyauchi S."/>
            <person name="Viragh M."/>
            <person name="Kuo A."/>
            <person name="Thoen E."/>
            <person name="Andreopoulos B."/>
            <person name="Lu D."/>
            <person name="Skrede I."/>
            <person name="Drula E."/>
            <person name="Henrissat B."/>
            <person name="Morin E."/>
            <person name="Kohler A."/>
            <person name="Barry K."/>
            <person name="LaButti K."/>
            <person name="Morin E."/>
            <person name="Salamov A."/>
            <person name="Lipzen A."/>
            <person name="Mereny Z."/>
            <person name="Hegedus B."/>
            <person name="Baldrian P."/>
            <person name="Stursova M."/>
            <person name="Weitz H."/>
            <person name="Taylor A."/>
            <person name="Grigoriev I.V."/>
            <person name="Nagy L.G."/>
            <person name="Martin F."/>
            <person name="Kauserud H."/>
        </authorList>
    </citation>
    <scope>NUCLEOTIDE SEQUENCE</scope>
    <source>
        <strain evidence="3">CBHHK002</strain>
    </source>
</reference>
<comment type="caution">
    <text evidence="3">The sequence shown here is derived from an EMBL/GenBank/DDBJ whole genome shotgun (WGS) entry which is preliminary data.</text>
</comment>